<proteinExistence type="predicted"/>
<sequence>MNHHCIAAIILGALRYATTHPTGIFLNLDLDIAMDRTVRTLTNTKTETGKGF</sequence>
<evidence type="ECO:0000313" key="2">
    <source>
        <dbReference type="Proteomes" id="UP000683511"/>
    </source>
</evidence>
<keyword evidence="2" id="KW-1185">Reference proteome</keyword>
<dbReference type="EMBL" id="CP021056">
    <property type="protein sequence ID" value="QXE22232.1"/>
    <property type="molecule type" value="Genomic_DNA"/>
</dbReference>
<dbReference type="AlphaFoldDB" id="A0A975T689"/>
<dbReference type="KEGG" id="rsin:B6N60_00914"/>
<dbReference type="Proteomes" id="UP000683511">
    <property type="component" value="Chromosome"/>
</dbReference>
<evidence type="ECO:0000313" key="1">
    <source>
        <dbReference type="EMBL" id="QXE22232.1"/>
    </source>
</evidence>
<name>A0A975T689_9NOST</name>
<protein>
    <submittedName>
        <fullName evidence="1">Uncharacterized protein</fullName>
    </submittedName>
</protein>
<dbReference type="RefSeq" id="WP_190602981.1">
    <property type="nucleotide sequence ID" value="NZ_CP021056.1"/>
</dbReference>
<organism evidence="1 2">
    <name type="scientific">Richelia sinica FACHB-800</name>
    <dbReference type="NCBI Taxonomy" id="1357546"/>
    <lineage>
        <taxon>Bacteria</taxon>
        <taxon>Bacillati</taxon>
        <taxon>Cyanobacteriota</taxon>
        <taxon>Cyanophyceae</taxon>
        <taxon>Nostocales</taxon>
        <taxon>Nostocaceae</taxon>
        <taxon>Richelia</taxon>
    </lineage>
</organism>
<accession>A0A975T689</accession>
<gene>
    <name evidence="1" type="ORF">B6N60_00914</name>
</gene>
<reference evidence="1" key="1">
    <citation type="submission" date="2017-04" db="EMBL/GenBank/DDBJ databases">
        <title>Genome deletions in a multicellular cyanobacterial endosymbiont for morphological adaptation in marine diatoms.</title>
        <authorList>
            <person name="Wang Y."/>
            <person name="Gao H."/>
            <person name="Li R."/>
            <person name="Xu X."/>
        </authorList>
    </citation>
    <scope>NUCLEOTIDE SEQUENCE</scope>
    <source>
        <strain evidence="1">FACHB 800</strain>
    </source>
</reference>